<dbReference type="EMBL" id="AB174288">
    <property type="protein sequence ID" value="BAE91350.1"/>
    <property type="molecule type" value="mRNA"/>
</dbReference>
<dbReference type="CDD" id="cd00063">
    <property type="entry name" value="FN3"/>
    <property type="match status" value="1"/>
</dbReference>
<dbReference type="SMART" id="SM00060">
    <property type="entry name" value="FN3"/>
    <property type="match status" value="2"/>
</dbReference>
<dbReference type="PROSITE" id="PS50853">
    <property type="entry name" value="FN3"/>
    <property type="match status" value="1"/>
</dbReference>
<sequence length="217" mass="24258">MTRGVRPPAPSLKAKAINQTAVECTWTGPRNVVYGIFYATSFLDLYRNPKSLTTSLHNKTVIVSKDEQYLFLVRVVVPYQGPLSDYVVVKMIPDSRLPPRHLHVVHTGKTSVVIKWESPYDSPDQDLLYAIAVKDLIRKTDRSYKVKSRNSTVEYTLNKLEPGGKYHIIVQLGNMSKDASIKITTVSLSAPDALKIITENDHASSVLEKPGFKGKAF</sequence>
<evidence type="ECO:0000259" key="1">
    <source>
        <dbReference type="PROSITE" id="PS50853"/>
    </source>
</evidence>
<reference evidence="2" key="1">
    <citation type="journal article" date="2007" name="PLoS Biol.">
        <title>Rate of evolution in brain-expressed genes in humans and other primates.</title>
        <authorList>
            <person name="Wang H.-Y."/>
            <person name="Chien H.-C."/>
            <person name="Osada N."/>
            <person name="Hashimoto K."/>
            <person name="Sugano S."/>
            <person name="Gojobori T."/>
            <person name="Chou C.-K."/>
            <person name="Tsai S.-F."/>
            <person name="Wu C.-I."/>
            <person name="Shen C.-K.J."/>
        </authorList>
    </citation>
    <scope>NUCLEOTIDE SEQUENCE</scope>
</reference>
<dbReference type="FunFam" id="2.60.40.10:FF:000404">
    <property type="entry name" value="Sortilin related receptor 1"/>
    <property type="match status" value="1"/>
</dbReference>
<dbReference type="SUPFAM" id="SSF49265">
    <property type="entry name" value="Fibronectin type III"/>
    <property type="match status" value="1"/>
</dbReference>
<dbReference type="InterPro" id="IPR057841">
    <property type="entry name" value="FN3_SORL1"/>
</dbReference>
<keyword evidence="2" id="KW-0675">Receptor</keyword>
<dbReference type="Gene3D" id="2.60.40.10">
    <property type="entry name" value="Immunoglobulins"/>
    <property type="match status" value="1"/>
</dbReference>
<name>I7GPF5_MACFA</name>
<dbReference type="InterPro" id="IPR003961">
    <property type="entry name" value="FN3_dom"/>
</dbReference>
<dbReference type="AlphaFoldDB" id="I7GPF5"/>
<organism evidence="2">
    <name type="scientific">Macaca fascicularis</name>
    <name type="common">Crab-eating macaque</name>
    <name type="synonym">Cynomolgus monkey</name>
    <dbReference type="NCBI Taxonomy" id="9541"/>
    <lineage>
        <taxon>Eukaryota</taxon>
        <taxon>Metazoa</taxon>
        <taxon>Chordata</taxon>
        <taxon>Craniata</taxon>
        <taxon>Vertebrata</taxon>
        <taxon>Euteleostomi</taxon>
        <taxon>Mammalia</taxon>
        <taxon>Eutheria</taxon>
        <taxon>Euarchontoglires</taxon>
        <taxon>Primates</taxon>
        <taxon>Haplorrhini</taxon>
        <taxon>Catarrhini</taxon>
        <taxon>Cercopithecidae</taxon>
        <taxon>Cercopithecinae</taxon>
        <taxon>Macaca</taxon>
    </lineage>
</organism>
<feature type="domain" description="Fibronectin type-III" evidence="1">
    <location>
        <begin position="98"/>
        <end position="193"/>
    </location>
</feature>
<dbReference type="InterPro" id="IPR013783">
    <property type="entry name" value="Ig-like_fold"/>
</dbReference>
<dbReference type="Pfam" id="PF25814">
    <property type="entry name" value="fn3_SORL1"/>
    <property type="match status" value="1"/>
</dbReference>
<proteinExistence type="evidence at transcript level"/>
<evidence type="ECO:0000313" key="2">
    <source>
        <dbReference type="EMBL" id="BAE91350.1"/>
    </source>
</evidence>
<protein>
    <submittedName>
        <fullName evidence="2">Macaca fascicularis brain cDNA clone: QtrA-15837, similar to human sortilin-related receptor, L(DLR class) Arepeats-containing (SORL1), mRNA, RefSeq: NM_003105.3</fullName>
    </submittedName>
</protein>
<dbReference type="Pfam" id="PF00041">
    <property type="entry name" value="fn3"/>
    <property type="match status" value="1"/>
</dbReference>
<accession>I7GPF5</accession>
<dbReference type="InterPro" id="IPR036116">
    <property type="entry name" value="FN3_sf"/>
</dbReference>